<dbReference type="RefSeq" id="XP_040762711.1">
    <property type="nucleotide sequence ID" value="XM_040901736.1"/>
</dbReference>
<evidence type="ECO:0000313" key="1">
    <source>
        <dbReference type="EMBL" id="KZT04971.1"/>
    </source>
</evidence>
<accession>A0A165DIQ3</accession>
<organism evidence="1 2">
    <name type="scientific">Laetiporus sulphureus 93-53</name>
    <dbReference type="NCBI Taxonomy" id="1314785"/>
    <lineage>
        <taxon>Eukaryota</taxon>
        <taxon>Fungi</taxon>
        <taxon>Dikarya</taxon>
        <taxon>Basidiomycota</taxon>
        <taxon>Agaricomycotina</taxon>
        <taxon>Agaricomycetes</taxon>
        <taxon>Polyporales</taxon>
        <taxon>Laetiporus</taxon>
    </lineage>
</organism>
<proteinExistence type="predicted"/>
<keyword evidence="2" id="KW-1185">Reference proteome</keyword>
<dbReference type="InParanoid" id="A0A165DIQ3"/>
<protein>
    <submittedName>
        <fullName evidence="1">Uncharacterized protein</fullName>
    </submittedName>
</protein>
<reference evidence="1 2" key="1">
    <citation type="journal article" date="2016" name="Mol. Biol. Evol.">
        <title>Comparative Genomics of Early-Diverging Mushroom-Forming Fungi Provides Insights into the Origins of Lignocellulose Decay Capabilities.</title>
        <authorList>
            <person name="Nagy L.G."/>
            <person name="Riley R."/>
            <person name="Tritt A."/>
            <person name="Adam C."/>
            <person name="Daum C."/>
            <person name="Floudas D."/>
            <person name="Sun H."/>
            <person name="Yadav J.S."/>
            <person name="Pangilinan J."/>
            <person name="Larsson K.H."/>
            <person name="Matsuura K."/>
            <person name="Barry K."/>
            <person name="Labutti K."/>
            <person name="Kuo R."/>
            <person name="Ohm R.A."/>
            <person name="Bhattacharya S.S."/>
            <person name="Shirouzu T."/>
            <person name="Yoshinaga Y."/>
            <person name="Martin F.M."/>
            <person name="Grigoriev I.V."/>
            <person name="Hibbett D.S."/>
        </authorList>
    </citation>
    <scope>NUCLEOTIDE SEQUENCE [LARGE SCALE GENOMIC DNA]</scope>
    <source>
        <strain evidence="1 2">93-53</strain>
    </source>
</reference>
<evidence type="ECO:0000313" key="2">
    <source>
        <dbReference type="Proteomes" id="UP000076871"/>
    </source>
</evidence>
<name>A0A165DIQ3_9APHY</name>
<dbReference type="GeneID" id="63818768"/>
<dbReference type="AlphaFoldDB" id="A0A165DIQ3"/>
<dbReference type="EMBL" id="KV427633">
    <property type="protein sequence ID" value="KZT04971.1"/>
    <property type="molecule type" value="Genomic_DNA"/>
</dbReference>
<gene>
    <name evidence="1" type="ORF">LAESUDRAFT_249302</name>
</gene>
<sequence length="105" mass="12432">MSKPVIWFSALVSRVCTDRRMTAQPPTPERLPLIFTFMLLLVGQHTTKRLYSHFSISPRNRGQKYGMRTIRCRRYCRCSIARRIRTDNCRLDYKRPQVSLGKPRS</sequence>
<dbReference type="Proteomes" id="UP000076871">
    <property type="component" value="Unassembled WGS sequence"/>
</dbReference>